<feature type="domain" description="G-protein coupled receptors family 1 profile" evidence="8">
    <location>
        <begin position="65"/>
        <end position="327"/>
    </location>
</feature>
<accession>A0AAJ7BP78</accession>
<dbReference type="AlphaFoldDB" id="A0AAJ7BP78"/>
<dbReference type="InterPro" id="IPR000276">
    <property type="entry name" value="GPCR_Rhodpsn"/>
</dbReference>
<dbReference type="Proteomes" id="UP000694920">
    <property type="component" value="Unplaced"/>
</dbReference>
<feature type="transmembrane region" description="Helical" evidence="7">
    <location>
        <begin position="172"/>
        <end position="189"/>
    </location>
</feature>
<dbReference type="GeneID" id="107265759"/>
<evidence type="ECO:0000313" key="11">
    <source>
        <dbReference type="RefSeq" id="XP_015591026.1"/>
    </source>
</evidence>
<keyword evidence="3 7" id="KW-0812">Transmembrane</keyword>
<protein>
    <submittedName>
        <fullName evidence="10 11">FMRFamide receptor</fullName>
    </submittedName>
</protein>
<feature type="transmembrane region" description="Helical" evidence="7">
    <location>
        <begin position="130"/>
        <end position="151"/>
    </location>
</feature>
<keyword evidence="4 7" id="KW-1133">Transmembrane helix</keyword>
<evidence type="ECO:0000256" key="7">
    <source>
        <dbReference type="SAM" id="Phobius"/>
    </source>
</evidence>
<organism evidence="9 10">
    <name type="scientific">Cephus cinctus</name>
    <name type="common">Wheat stem sawfly</name>
    <dbReference type="NCBI Taxonomy" id="211228"/>
    <lineage>
        <taxon>Eukaryota</taxon>
        <taxon>Metazoa</taxon>
        <taxon>Ecdysozoa</taxon>
        <taxon>Arthropoda</taxon>
        <taxon>Hexapoda</taxon>
        <taxon>Insecta</taxon>
        <taxon>Pterygota</taxon>
        <taxon>Neoptera</taxon>
        <taxon>Endopterygota</taxon>
        <taxon>Hymenoptera</taxon>
        <taxon>Cephoidea</taxon>
        <taxon>Cephidae</taxon>
        <taxon>Cephus</taxon>
    </lineage>
</organism>
<dbReference type="GO" id="GO:0004930">
    <property type="term" value="F:G protein-coupled receptor activity"/>
    <property type="evidence" value="ECO:0007669"/>
    <property type="project" value="InterPro"/>
</dbReference>
<dbReference type="CTD" id="38357"/>
<dbReference type="PANTHER" id="PTHR46641">
    <property type="entry name" value="FMRFAMIDE RECEPTOR-RELATED"/>
    <property type="match status" value="1"/>
</dbReference>
<name>A0AAJ7BP78_CEPCN</name>
<gene>
    <name evidence="10 11" type="primary">LOC107265759</name>
</gene>
<dbReference type="SUPFAM" id="SSF81321">
    <property type="entry name" value="Family A G protein-coupled receptor-like"/>
    <property type="match status" value="1"/>
</dbReference>
<dbReference type="GO" id="GO:0016020">
    <property type="term" value="C:membrane"/>
    <property type="evidence" value="ECO:0007669"/>
    <property type="project" value="UniProtKB-SubCell"/>
</dbReference>
<dbReference type="RefSeq" id="XP_015591017.1">
    <property type="nucleotide sequence ID" value="XM_015735531.2"/>
</dbReference>
<feature type="transmembrane region" description="Helical" evidence="7">
    <location>
        <begin position="271"/>
        <end position="291"/>
    </location>
</feature>
<dbReference type="PRINTS" id="PR00237">
    <property type="entry name" value="GPCRRHODOPSN"/>
</dbReference>
<feature type="transmembrane region" description="Helical" evidence="7">
    <location>
        <begin position="85"/>
        <end position="110"/>
    </location>
</feature>
<feature type="region of interest" description="Disordered" evidence="6">
    <location>
        <begin position="406"/>
        <end position="453"/>
    </location>
</feature>
<dbReference type="InterPro" id="IPR017452">
    <property type="entry name" value="GPCR_Rhodpsn_7TM"/>
</dbReference>
<dbReference type="Pfam" id="PF00001">
    <property type="entry name" value="7tm_1"/>
    <property type="match status" value="1"/>
</dbReference>
<feature type="transmembrane region" description="Helical" evidence="7">
    <location>
        <begin position="228"/>
        <end position="250"/>
    </location>
</feature>
<reference evidence="10 11" key="1">
    <citation type="submission" date="2025-04" db="UniProtKB">
        <authorList>
            <consortium name="RefSeq"/>
        </authorList>
    </citation>
    <scope>IDENTIFICATION</scope>
</reference>
<keyword evidence="9" id="KW-1185">Reference proteome</keyword>
<feature type="transmembrane region" description="Helical" evidence="7">
    <location>
        <begin position="48"/>
        <end position="73"/>
    </location>
</feature>
<dbReference type="InterPro" id="IPR052954">
    <property type="entry name" value="GPCR-Ligand_Int"/>
</dbReference>
<evidence type="ECO:0000256" key="6">
    <source>
        <dbReference type="SAM" id="MobiDB-lite"/>
    </source>
</evidence>
<comment type="subcellular location">
    <subcellularLocation>
        <location evidence="1">Membrane</location>
    </subcellularLocation>
</comment>
<evidence type="ECO:0000256" key="4">
    <source>
        <dbReference type="ARBA" id="ARBA00022989"/>
    </source>
</evidence>
<evidence type="ECO:0000256" key="1">
    <source>
        <dbReference type="ARBA" id="ARBA00004370"/>
    </source>
</evidence>
<evidence type="ECO:0000256" key="2">
    <source>
        <dbReference type="ARBA" id="ARBA00010663"/>
    </source>
</evidence>
<dbReference type="CDD" id="cd14978">
    <property type="entry name" value="7tmA_FMRFamide_R-like"/>
    <property type="match status" value="1"/>
</dbReference>
<dbReference type="PANTHER" id="PTHR46641:SF2">
    <property type="entry name" value="FMRFAMIDE RECEPTOR"/>
    <property type="match status" value="1"/>
</dbReference>
<evidence type="ECO:0000256" key="5">
    <source>
        <dbReference type="ARBA" id="ARBA00023136"/>
    </source>
</evidence>
<evidence type="ECO:0000313" key="10">
    <source>
        <dbReference type="RefSeq" id="XP_015591017.1"/>
    </source>
</evidence>
<evidence type="ECO:0000259" key="8">
    <source>
        <dbReference type="PROSITE" id="PS50262"/>
    </source>
</evidence>
<dbReference type="RefSeq" id="XP_015591026.1">
    <property type="nucleotide sequence ID" value="XM_015735540.2"/>
</dbReference>
<sequence length="453" mass="51988">MEANEAISNLTDYLADNVTDKLIGNITDNGTVIYECKSPLEKSALFEFIVNGILLNLIGLFGLFGNFISMIILSRPQMKSSINYLLIGLARCDTILIITSILCFGLPAIYYYTGFFFTYKFVVYPKIVKFLYPLLAMTQMVTVYLTVTVTMERYVAVCHPLRARSLCTYGRARLAVLCIILFAFVYNLQKFWEVDFETEVHWKYNVTIYCIVPTQLRSNLVYLSVVNWMYFVFYYELPFAFLVIFNHAIYQQVRKANRDLQHLSRHQRREIGLAVMLLCVVIVFIICNILPLATNIYENFRGQPPNWMVQLGNLMVTINSSVNFIIYVIFGRKFKRIFLRLFCGNRFFGPGRDSPEFQTNDESVTTNTTNIELRNSIRRSHLQRSNTTISRNNNVLLNGNSRQSVKGIGRSASPGPCVYYPARSPVRSPSQLSRTSSAQNGWTKSDMADTPLQ</sequence>
<dbReference type="PROSITE" id="PS50262">
    <property type="entry name" value="G_PROTEIN_RECEP_F1_2"/>
    <property type="match status" value="1"/>
</dbReference>
<keyword evidence="10 11" id="KW-0675">Receptor</keyword>
<keyword evidence="5 7" id="KW-0472">Membrane</keyword>
<dbReference type="Gene3D" id="1.20.1070.10">
    <property type="entry name" value="Rhodopsin 7-helix transmembrane proteins"/>
    <property type="match status" value="1"/>
</dbReference>
<evidence type="ECO:0000256" key="3">
    <source>
        <dbReference type="ARBA" id="ARBA00022692"/>
    </source>
</evidence>
<dbReference type="KEGG" id="ccin:107265759"/>
<feature type="transmembrane region" description="Helical" evidence="7">
    <location>
        <begin position="311"/>
        <end position="330"/>
    </location>
</feature>
<proteinExistence type="inferred from homology"/>
<comment type="similarity">
    <text evidence="2">Belongs to the G-protein coupled receptor 1 family.</text>
</comment>
<feature type="compositionally biased region" description="Polar residues" evidence="6">
    <location>
        <begin position="427"/>
        <end position="443"/>
    </location>
</feature>
<evidence type="ECO:0000313" key="9">
    <source>
        <dbReference type="Proteomes" id="UP000694920"/>
    </source>
</evidence>